<dbReference type="InterPro" id="IPR011333">
    <property type="entry name" value="SKP1/BTB/POZ_sf"/>
</dbReference>
<dbReference type="InterPro" id="IPR027356">
    <property type="entry name" value="NPH3_dom"/>
</dbReference>
<comment type="similarity">
    <text evidence="3">Belongs to the NPH3 family.</text>
</comment>
<dbReference type="Proteomes" id="UP001188597">
    <property type="component" value="Unassembled WGS sequence"/>
</dbReference>
<dbReference type="SMART" id="SM00225">
    <property type="entry name" value="BTB"/>
    <property type="match status" value="1"/>
</dbReference>
<gene>
    <name evidence="5" type="ORF">RJ639_021772</name>
</gene>
<evidence type="ECO:0000259" key="4">
    <source>
        <dbReference type="PROSITE" id="PS51649"/>
    </source>
</evidence>
<comment type="caution">
    <text evidence="5">The sequence shown here is derived from an EMBL/GenBank/DDBJ whole genome shotgun (WGS) entry which is preliminary data.</text>
</comment>
<accession>A0AA89AGP3</accession>
<proteinExistence type="inferred from homology"/>
<evidence type="ECO:0000313" key="6">
    <source>
        <dbReference type="Proteomes" id="UP001188597"/>
    </source>
</evidence>
<dbReference type="Gene3D" id="3.30.710.10">
    <property type="entry name" value="Potassium Channel Kv1.1, Chain A"/>
    <property type="match status" value="1"/>
</dbReference>
<feature type="domain" description="NPH3" evidence="4">
    <location>
        <begin position="200"/>
        <end position="463"/>
    </location>
</feature>
<reference evidence="5" key="1">
    <citation type="submission" date="2022-12" db="EMBL/GenBank/DDBJ databases">
        <title>Draft genome assemblies for two species of Escallonia (Escalloniales).</title>
        <authorList>
            <person name="Chanderbali A."/>
            <person name="Dervinis C."/>
            <person name="Anghel I."/>
            <person name="Soltis D."/>
            <person name="Soltis P."/>
            <person name="Zapata F."/>
        </authorList>
    </citation>
    <scope>NUCLEOTIDE SEQUENCE</scope>
    <source>
        <strain evidence="5">UCBG64.0493</strain>
        <tissue evidence="5">Leaf</tissue>
    </source>
</reference>
<evidence type="ECO:0000256" key="2">
    <source>
        <dbReference type="ARBA" id="ARBA00022786"/>
    </source>
</evidence>
<sequence length="571" mass="64551">MATRRCIETSSWVSKPICSKDVQLHICGVPFTLGRELLAARSAKLAELLKLNPQEDLSHLLEGIPADPKTFELVGRFCHGYEVNITAENVVRVCCLASFLEMTEDHSTNNLLKTALTFFEQKVIPSWNKSVRALRTTESILQPASKLGLVDACADSIITKALTNPHFLGEPVKILTSDDDGDDNENTHRPNARRRLFVLDWKYEDLTTLSLQLYEPIIRSMIQRQVSSEYVAASICRYAKTQVFSTAAIGDDMPISKKHDQREAIEAVQRLLPHERGLIPCTLLFEMLRLAIALEASLECRNGFEIRIGKQLDQATVKDLLIPSHGYAKELQYDTECVKRILKIFYCNYTSPDVSGLITVAELVEDFLAEVASDIDLKMSTFISVAEMSIAASAGTQRRSDGIYRAIDIYLDKHRYLTESEKEVLCRVLDCNKMTSEACEHAAQNDRLPLRVVVQVLFVGQLQIRDTIAKEVQGSDDGMRKSVEQLEEQTARIGSSEDEVLTEIEKMGSKVMELEKDCYMMRTGIRINCCSRAKKEKVGMWKEMKRKFGCITSMHDCNCHVKKKKKKVHPR</sequence>
<comment type="pathway">
    <text evidence="1">Protein modification; protein ubiquitination.</text>
</comment>
<protein>
    <recommendedName>
        <fullName evidence="4">NPH3 domain-containing protein</fullName>
    </recommendedName>
</protein>
<dbReference type="InterPro" id="IPR000210">
    <property type="entry name" value="BTB/POZ_dom"/>
</dbReference>
<evidence type="ECO:0000313" key="5">
    <source>
        <dbReference type="EMBL" id="KAK3001457.1"/>
    </source>
</evidence>
<dbReference type="EMBL" id="JAVXUP010002780">
    <property type="protein sequence ID" value="KAK3001457.1"/>
    <property type="molecule type" value="Genomic_DNA"/>
</dbReference>
<dbReference type="PROSITE" id="PS51649">
    <property type="entry name" value="NPH3"/>
    <property type="match status" value="1"/>
</dbReference>
<dbReference type="InterPro" id="IPR043454">
    <property type="entry name" value="NPH3/RPT2-like"/>
</dbReference>
<name>A0AA89AGP3_9ASTE</name>
<dbReference type="AlphaFoldDB" id="A0AA89AGP3"/>
<evidence type="ECO:0000256" key="1">
    <source>
        <dbReference type="ARBA" id="ARBA00004906"/>
    </source>
</evidence>
<dbReference type="Pfam" id="PF03000">
    <property type="entry name" value="NPH3"/>
    <property type="match status" value="1"/>
</dbReference>
<evidence type="ECO:0000256" key="3">
    <source>
        <dbReference type="PROSITE-ProRule" id="PRU00982"/>
    </source>
</evidence>
<dbReference type="PANTHER" id="PTHR32370">
    <property type="entry name" value="OS12G0117600 PROTEIN"/>
    <property type="match status" value="1"/>
</dbReference>
<dbReference type="SUPFAM" id="SSF54695">
    <property type="entry name" value="POZ domain"/>
    <property type="match status" value="1"/>
</dbReference>
<keyword evidence="6" id="KW-1185">Reference proteome</keyword>
<keyword evidence="2" id="KW-0833">Ubl conjugation pathway</keyword>
<organism evidence="5 6">
    <name type="scientific">Escallonia herrerae</name>
    <dbReference type="NCBI Taxonomy" id="1293975"/>
    <lineage>
        <taxon>Eukaryota</taxon>
        <taxon>Viridiplantae</taxon>
        <taxon>Streptophyta</taxon>
        <taxon>Embryophyta</taxon>
        <taxon>Tracheophyta</taxon>
        <taxon>Spermatophyta</taxon>
        <taxon>Magnoliopsida</taxon>
        <taxon>eudicotyledons</taxon>
        <taxon>Gunneridae</taxon>
        <taxon>Pentapetalae</taxon>
        <taxon>asterids</taxon>
        <taxon>campanulids</taxon>
        <taxon>Escalloniales</taxon>
        <taxon>Escalloniaceae</taxon>
        <taxon>Escallonia</taxon>
    </lineage>
</organism>